<evidence type="ECO:0000256" key="1">
    <source>
        <dbReference type="SAM" id="MobiDB-lite"/>
    </source>
</evidence>
<dbReference type="Proteomes" id="UP001056201">
    <property type="component" value="Chromosome 1"/>
</dbReference>
<accession>A0ABY4S3Q6</accession>
<sequence length="115" mass="12528">MQDPSTPADPGSTPPPARRRWGCRLLRQNLARAQAQAERAAASEDELLQGLQGLVLQLQAIADGLPAHGSARDGLERVMAHADALLARASQPRHGAQTDQAGLVGRWLRWWRSRP</sequence>
<evidence type="ECO:0000313" key="2">
    <source>
        <dbReference type="EMBL" id="URI07059.1"/>
    </source>
</evidence>
<reference evidence="2" key="1">
    <citation type="submission" date="2022-05" db="EMBL/GenBank/DDBJ databases">
        <title>An RpoN-dependent PEP-CTERM gene is involved in floc formation of an Aquincola tertiaricarbonis strain.</title>
        <authorList>
            <person name="Qiu D."/>
            <person name="Xia M."/>
        </authorList>
    </citation>
    <scope>NUCLEOTIDE SEQUENCE</scope>
    <source>
        <strain evidence="2">RN12</strain>
    </source>
</reference>
<name>A0ABY4S3Q6_AQUTE</name>
<keyword evidence="3" id="KW-1185">Reference proteome</keyword>
<feature type="region of interest" description="Disordered" evidence="1">
    <location>
        <begin position="1"/>
        <end position="20"/>
    </location>
</feature>
<protein>
    <submittedName>
        <fullName evidence="2">Uncharacterized protein</fullName>
    </submittedName>
</protein>
<dbReference type="RefSeq" id="WP_250195324.1">
    <property type="nucleotide sequence ID" value="NZ_CP097635.1"/>
</dbReference>
<organism evidence="2 3">
    <name type="scientific">Aquincola tertiaricarbonis</name>
    <dbReference type="NCBI Taxonomy" id="391953"/>
    <lineage>
        <taxon>Bacteria</taxon>
        <taxon>Pseudomonadati</taxon>
        <taxon>Pseudomonadota</taxon>
        <taxon>Betaproteobacteria</taxon>
        <taxon>Burkholderiales</taxon>
        <taxon>Sphaerotilaceae</taxon>
        <taxon>Aquincola</taxon>
    </lineage>
</organism>
<evidence type="ECO:0000313" key="3">
    <source>
        <dbReference type="Proteomes" id="UP001056201"/>
    </source>
</evidence>
<gene>
    <name evidence="2" type="ORF">MW290_00065</name>
</gene>
<proteinExistence type="predicted"/>
<dbReference type="EMBL" id="CP097635">
    <property type="protein sequence ID" value="URI07059.1"/>
    <property type="molecule type" value="Genomic_DNA"/>
</dbReference>